<feature type="chain" id="PRO_5038930453" evidence="2">
    <location>
        <begin position="29"/>
        <end position="166"/>
    </location>
</feature>
<organism evidence="3 4">
    <name type="scientific">Streptomyces capoamus</name>
    <dbReference type="NCBI Taxonomy" id="68183"/>
    <lineage>
        <taxon>Bacteria</taxon>
        <taxon>Bacillati</taxon>
        <taxon>Actinomycetota</taxon>
        <taxon>Actinomycetes</taxon>
        <taxon>Kitasatosporales</taxon>
        <taxon>Streptomycetaceae</taxon>
        <taxon>Streptomyces</taxon>
    </lineage>
</organism>
<protein>
    <submittedName>
        <fullName evidence="3">Uncharacterized protein</fullName>
    </submittedName>
</protein>
<evidence type="ECO:0000313" key="3">
    <source>
        <dbReference type="EMBL" id="GHG40905.1"/>
    </source>
</evidence>
<sequence length="166" mass="18057">MSPASSNRKKRWRLALAAASANGAGAVAGFGTQALISDPVVSTMVGTFVGGTTAELLLQVVRADSRPSSDAARLHEGDSGHDRDHATARRCERDGPHRPAERRTPAGYARCTRSRPSDSHRLAGRPAVTPRHLRHRHLLRGAQRFVRRVRRRDAALRQPGDRHGAS</sequence>
<reference evidence="4" key="1">
    <citation type="journal article" date="2019" name="Int. J. Syst. Evol. Microbiol.">
        <title>The Global Catalogue of Microorganisms (GCM) 10K type strain sequencing project: providing services to taxonomists for standard genome sequencing and annotation.</title>
        <authorList>
            <consortium name="The Broad Institute Genomics Platform"/>
            <consortium name="The Broad Institute Genome Sequencing Center for Infectious Disease"/>
            <person name="Wu L."/>
            <person name="Ma J."/>
        </authorList>
    </citation>
    <scope>NUCLEOTIDE SEQUENCE [LARGE SCALE GENOMIC DNA]</scope>
    <source>
        <strain evidence="4">JCM 4253</strain>
    </source>
</reference>
<proteinExistence type="predicted"/>
<accession>A0A919EUG6</accession>
<feature type="compositionally biased region" description="Basic and acidic residues" evidence="1">
    <location>
        <begin position="66"/>
        <end position="104"/>
    </location>
</feature>
<dbReference type="AlphaFoldDB" id="A0A919EUG6"/>
<feature type="region of interest" description="Disordered" evidence="1">
    <location>
        <begin position="66"/>
        <end position="131"/>
    </location>
</feature>
<name>A0A919EUG6_9ACTN</name>
<keyword evidence="4" id="KW-1185">Reference proteome</keyword>
<evidence type="ECO:0000256" key="2">
    <source>
        <dbReference type="SAM" id="SignalP"/>
    </source>
</evidence>
<gene>
    <name evidence="3" type="ORF">GCM10018980_15660</name>
</gene>
<keyword evidence="2" id="KW-0732">Signal</keyword>
<feature type="signal peptide" evidence="2">
    <location>
        <begin position="1"/>
        <end position="28"/>
    </location>
</feature>
<comment type="caution">
    <text evidence="3">The sequence shown here is derived from an EMBL/GenBank/DDBJ whole genome shotgun (WGS) entry which is preliminary data.</text>
</comment>
<evidence type="ECO:0000256" key="1">
    <source>
        <dbReference type="SAM" id="MobiDB-lite"/>
    </source>
</evidence>
<evidence type="ECO:0000313" key="4">
    <source>
        <dbReference type="Proteomes" id="UP000619355"/>
    </source>
</evidence>
<dbReference type="Proteomes" id="UP000619355">
    <property type="component" value="Unassembled WGS sequence"/>
</dbReference>
<dbReference type="EMBL" id="BNBF01000003">
    <property type="protein sequence ID" value="GHG40905.1"/>
    <property type="molecule type" value="Genomic_DNA"/>
</dbReference>